<dbReference type="Pfam" id="PF04927">
    <property type="entry name" value="SMP"/>
    <property type="match status" value="1"/>
</dbReference>
<dbReference type="PANTHER" id="PTHR31174">
    <property type="entry name" value="SEED MATURATION FAMILY PROTEIN"/>
    <property type="match status" value="1"/>
</dbReference>
<dbReference type="Proteomes" id="UP000554482">
    <property type="component" value="Unassembled WGS sequence"/>
</dbReference>
<evidence type="ECO:0000259" key="3">
    <source>
        <dbReference type="Pfam" id="PF04927"/>
    </source>
</evidence>
<dbReference type="AlphaFoldDB" id="A0A7J6W8G4"/>
<feature type="domain" description="SMP" evidence="3">
    <location>
        <begin position="17"/>
        <end position="69"/>
    </location>
</feature>
<dbReference type="InterPro" id="IPR007011">
    <property type="entry name" value="LEA_SMP_dom"/>
</dbReference>
<dbReference type="InterPro" id="IPR042971">
    <property type="entry name" value="LEA_SMP"/>
</dbReference>
<gene>
    <name evidence="4" type="ORF">FRX31_017549</name>
</gene>
<reference evidence="4 5" key="1">
    <citation type="submission" date="2020-06" db="EMBL/GenBank/DDBJ databases">
        <title>Transcriptomic and genomic resources for Thalictrum thalictroides and T. hernandezii: Facilitating candidate gene discovery in an emerging model plant lineage.</title>
        <authorList>
            <person name="Arias T."/>
            <person name="Riano-Pachon D.M."/>
            <person name="Di Stilio V.S."/>
        </authorList>
    </citation>
    <scope>NUCLEOTIDE SEQUENCE [LARGE SCALE GENOMIC DNA]</scope>
    <source>
        <strain evidence="5">cv. WT478/WT964</strain>
        <tissue evidence="4">Leaves</tissue>
    </source>
</reference>
<sequence>MKNRSRNIHQDKVQLQLEAASVTVGDRPVDQSDVAAIEEAEMRATQRNVVPSGGVGGEEAQWAAARNAELSREEDKTKLSDVLLVVKIFH</sequence>
<accession>A0A7J6W8G4</accession>
<evidence type="ECO:0000256" key="1">
    <source>
        <dbReference type="ARBA" id="ARBA00010733"/>
    </source>
</evidence>
<comment type="similarity">
    <text evidence="1">Belongs to the LEA type SMP family.</text>
</comment>
<dbReference type="OrthoDB" id="2014755at2759"/>
<organism evidence="4 5">
    <name type="scientific">Thalictrum thalictroides</name>
    <name type="common">Rue-anemone</name>
    <name type="synonym">Anemone thalictroides</name>
    <dbReference type="NCBI Taxonomy" id="46969"/>
    <lineage>
        <taxon>Eukaryota</taxon>
        <taxon>Viridiplantae</taxon>
        <taxon>Streptophyta</taxon>
        <taxon>Embryophyta</taxon>
        <taxon>Tracheophyta</taxon>
        <taxon>Spermatophyta</taxon>
        <taxon>Magnoliopsida</taxon>
        <taxon>Ranunculales</taxon>
        <taxon>Ranunculaceae</taxon>
        <taxon>Thalictroideae</taxon>
        <taxon>Thalictrum</taxon>
    </lineage>
</organism>
<keyword evidence="5" id="KW-1185">Reference proteome</keyword>
<evidence type="ECO:0000313" key="5">
    <source>
        <dbReference type="Proteomes" id="UP000554482"/>
    </source>
</evidence>
<name>A0A7J6W8G4_THATH</name>
<keyword evidence="2" id="KW-0677">Repeat</keyword>
<dbReference type="PANTHER" id="PTHR31174:SF7">
    <property type="entry name" value="LATE EMBRYOGENESIS ABUNDANT PROTEIN 31-RELATED"/>
    <property type="match status" value="1"/>
</dbReference>
<protein>
    <recommendedName>
        <fullName evidence="3">SMP domain-containing protein</fullName>
    </recommendedName>
</protein>
<evidence type="ECO:0000313" key="4">
    <source>
        <dbReference type="EMBL" id="KAF5192860.1"/>
    </source>
</evidence>
<comment type="caution">
    <text evidence="4">The sequence shown here is derived from an EMBL/GenBank/DDBJ whole genome shotgun (WGS) entry which is preliminary data.</text>
</comment>
<evidence type="ECO:0000256" key="2">
    <source>
        <dbReference type="ARBA" id="ARBA00022737"/>
    </source>
</evidence>
<proteinExistence type="inferred from homology"/>
<dbReference type="EMBL" id="JABWDY010020835">
    <property type="protein sequence ID" value="KAF5192860.1"/>
    <property type="molecule type" value="Genomic_DNA"/>
</dbReference>